<keyword evidence="8" id="KW-1185">Reference proteome</keyword>
<dbReference type="InterPro" id="IPR014105">
    <property type="entry name" value="Carotenoid/retinoid_OxRdtase"/>
</dbReference>
<evidence type="ECO:0000313" key="7">
    <source>
        <dbReference type="EMBL" id="KAB2814465.1"/>
    </source>
</evidence>
<comment type="similarity">
    <text evidence="2 5">Belongs to the carotenoid/retinoid oxidoreductase family.</text>
</comment>
<dbReference type="Pfam" id="PF01593">
    <property type="entry name" value="Amino_oxidase"/>
    <property type="match status" value="1"/>
</dbReference>
<dbReference type="EMBL" id="WBVO01000001">
    <property type="protein sequence ID" value="KAB2814465.1"/>
    <property type="molecule type" value="Genomic_DNA"/>
</dbReference>
<dbReference type="NCBIfam" id="TIGR02734">
    <property type="entry name" value="crtI_fam"/>
    <property type="match status" value="1"/>
</dbReference>
<evidence type="ECO:0000256" key="1">
    <source>
        <dbReference type="ARBA" id="ARBA00004829"/>
    </source>
</evidence>
<keyword evidence="4 5" id="KW-0560">Oxidoreductase</keyword>
<reference evidence="7 8" key="1">
    <citation type="submission" date="2019-09" db="EMBL/GenBank/DDBJ databases">
        <title>Genomes of family Cryomorphaceae.</title>
        <authorList>
            <person name="Bowman J.P."/>
        </authorList>
    </citation>
    <scope>NUCLEOTIDE SEQUENCE [LARGE SCALE GENOMIC DNA]</scope>
    <source>
        <strain evidence="7 8">LMG 25704</strain>
    </source>
</reference>
<dbReference type="PANTHER" id="PTHR43734:SF1">
    <property type="entry name" value="PHYTOENE DESATURASE"/>
    <property type="match status" value="1"/>
</dbReference>
<feature type="domain" description="Amine oxidase" evidence="6">
    <location>
        <begin position="13"/>
        <end position="485"/>
    </location>
</feature>
<protein>
    <submittedName>
        <fullName evidence="7">Phytoene desaturase</fullName>
    </submittedName>
</protein>
<dbReference type="RefSeq" id="WP_151666045.1">
    <property type="nucleotide sequence ID" value="NZ_WBVO01000001.1"/>
</dbReference>
<organism evidence="7 8">
    <name type="scientific">Phaeocystidibacter luteus</name>
    <dbReference type="NCBI Taxonomy" id="911197"/>
    <lineage>
        <taxon>Bacteria</taxon>
        <taxon>Pseudomonadati</taxon>
        <taxon>Bacteroidota</taxon>
        <taxon>Flavobacteriia</taxon>
        <taxon>Flavobacteriales</taxon>
        <taxon>Phaeocystidibacteraceae</taxon>
        <taxon>Phaeocystidibacter</taxon>
    </lineage>
</organism>
<evidence type="ECO:0000259" key="6">
    <source>
        <dbReference type="Pfam" id="PF01593"/>
    </source>
</evidence>
<comment type="pathway">
    <text evidence="1 5">Carotenoid biosynthesis.</text>
</comment>
<name>A0A6N6RLL4_9FLAO</name>
<dbReference type="Gene3D" id="3.50.50.60">
    <property type="entry name" value="FAD/NAD(P)-binding domain"/>
    <property type="match status" value="2"/>
</dbReference>
<accession>A0A6N6RLL4</accession>
<comment type="caution">
    <text evidence="7">The sequence shown here is derived from an EMBL/GenBank/DDBJ whole genome shotgun (WGS) entry which is preliminary data.</text>
</comment>
<proteinExistence type="inferred from homology"/>
<dbReference type="GO" id="GO:0016117">
    <property type="term" value="P:carotenoid biosynthetic process"/>
    <property type="evidence" value="ECO:0007669"/>
    <property type="project" value="UniProtKB-KW"/>
</dbReference>
<keyword evidence="3 5" id="KW-0125">Carotenoid biosynthesis</keyword>
<dbReference type="InterPro" id="IPR002937">
    <property type="entry name" value="Amino_oxidase"/>
</dbReference>
<dbReference type="GO" id="GO:0016491">
    <property type="term" value="F:oxidoreductase activity"/>
    <property type="evidence" value="ECO:0007669"/>
    <property type="project" value="UniProtKB-KW"/>
</dbReference>
<dbReference type="OrthoDB" id="9774675at2"/>
<dbReference type="InterPro" id="IPR036188">
    <property type="entry name" value="FAD/NAD-bd_sf"/>
</dbReference>
<dbReference type="PANTHER" id="PTHR43734">
    <property type="entry name" value="PHYTOENE DESATURASE"/>
    <property type="match status" value="1"/>
</dbReference>
<evidence type="ECO:0000256" key="5">
    <source>
        <dbReference type="RuleBase" id="RU362075"/>
    </source>
</evidence>
<evidence type="ECO:0000256" key="4">
    <source>
        <dbReference type="ARBA" id="ARBA00023002"/>
    </source>
</evidence>
<gene>
    <name evidence="7" type="primary">crtI</name>
    <name evidence="7" type="ORF">F8C67_01645</name>
</gene>
<evidence type="ECO:0000256" key="2">
    <source>
        <dbReference type="ARBA" id="ARBA00006046"/>
    </source>
</evidence>
<dbReference type="Proteomes" id="UP000468650">
    <property type="component" value="Unassembled WGS sequence"/>
</dbReference>
<dbReference type="AlphaFoldDB" id="A0A6N6RLL4"/>
<evidence type="ECO:0000313" key="8">
    <source>
        <dbReference type="Proteomes" id="UP000468650"/>
    </source>
</evidence>
<sequence length="494" mass="55990">MNKPSAIVIGSGFAGLSAATTLADKGYDVTVLEKNEQAGGRARKFSSHGFTYDMGPSWYWMPDVFEDYFGRFGKKVSDYYELERLDPSYRVYFKDGPEDLPADPEALYAMFDSIEPGSGAKLKQFLDEAAYKYEVGIKELVYKPGRSIMEFADMRVLKGLVQMHLLTSMKAYIRKSFSSPKLIQLLEFPILFLGAMPKNTPALYSLMNYADMALGTWYPKGGMHKIVEGMVSLAEEKGVKFVYNSEVLRCHYEGNSISEVVTISSNYKADVIVAAGDYHHMEQRVLRRESRAYSEKYWDSRKLAPSSLLYYLGLDRKVEGLLHHNLFFDSDFDVHSKAIYEDPHWPEDPLFYVSAPSLTDSTVAPEGSENMFILIPVAPDMKETEEIQEKYFQIVMDRLKSHTGIDYRDHVVFRRDYAYSDFVNDYHAFKGNAYGLANTLSQTAILKPKMKSPKVPNLYYTGQLTTPGPGVPPSLISGQVVAQEIEKDQLKRTA</sequence>
<evidence type="ECO:0000256" key="3">
    <source>
        <dbReference type="ARBA" id="ARBA00022746"/>
    </source>
</evidence>
<dbReference type="SUPFAM" id="SSF51905">
    <property type="entry name" value="FAD/NAD(P)-binding domain"/>
    <property type="match status" value="1"/>
</dbReference>